<comment type="caution">
    <text evidence="1">The sequence shown here is derived from an EMBL/GenBank/DDBJ whole genome shotgun (WGS) entry which is preliminary data.</text>
</comment>
<dbReference type="EMBL" id="JANBVN010000331">
    <property type="protein sequence ID" value="KAJ9129517.1"/>
    <property type="molecule type" value="Genomic_DNA"/>
</dbReference>
<accession>A0AA38VFA6</accession>
<organism evidence="1 2">
    <name type="scientific">Coniochaeta hoffmannii</name>
    <dbReference type="NCBI Taxonomy" id="91930"/>
    <lineage>
        <taxon>Eukaryota</taxon>
        <taxon>Fungi</taxon>
        <taxon>Dikarya</taxon>
        <taxon>Ascomycota</taxon>
        <taxon>Pezizomycotina</taxon>
        <taxon>Sordariomycetes</taxon>
        <taxon>Sordariomycetidae</taxon>
        <taxon>Coniochaetales</taxon>
        <taxon>Coniochaetaceae</taxon>
        <taxon>Coniochaeta</taxon>
    </lineage>
</organism>
<evidence type="ECO:0000313" key="1">
    <source>
        <dbReference type="EMBL" id="KAJ9129517.1"/>
    </source>
</evidence>
<name>A0AA38VFA6_9PEZI</name>
<evidence type="ECO:0000313" key="2">
    <source>
        <dbReference type="Proteomes" id="UP001174691"/>
    </source>
</evidence>
<reference evidence="1" key="1">
    <citation type="submission" date="2022-07" db="EMBL/GenBank/DDBJ databases">
        <title>Fungi with potential for degradation of polypropylene.</title>
        <authorList>
            <person name="Gostincar C."/>
        </authorList>
    </citation>
    <scope>NUCLEOTIDE SEQUENCE</scope>
    <source>
        <strain evidence="1">EXF-13287</strain>
    </source>
</reference>
<sequence>MEATPVIDGLLKSAVDAVRYLDQKSVEVTTSQTQLEGGRGNLRKLALPGLRVDDASAETQKIINHTTRLKTRINERLDDAKKTQAALQGLCIQDLQRLTGQQFLVDAKALLGSLPLRGLASSIAGRFSGHGGIKLVLPGTSTVRLSRLRFRRRPLGDSSRAR</sequence>
<proteinExistence type="predicted"/>
<protein>
    <submittedName>
        <fullName evidence="1">Uncharacterized protein</fullName>
    </submittedName>
</protein>
<dbReference type="AlphaFoldDB" id="A0AA38VFA6"/>
<dbReference type="Proteomes" id="UP001174691">
    <property type="component" value="Unassembled WGS sequence"/>
</dbReference>
<gene>
    <name evidence="1" type="ORF">NKR19_g10331</name>
</gene>
<keyword evidence="2" id="KW-1185">Reference proteome</keyword>